<dbReference type="NCBIfam" id="NF005618">
    <property type="entry name" value="PRK07375.1-3"/>
    <property type="match status" value="1"/>
</dbReference>
<evidence type="ECO:0000313" key="8">
    <source>
        <dbReference type="EMBL" id="RLE51375.1"/>
    </source>
</evidence>
<accession>A0A497EVW3</accession>
<keyword evidence="4 6" id="KW-1133">Transmembrane helix</keyword>
<evidence type="ECO:0000313" key="9">
    <source>
        <dbReference type="Proteomes" id="UP000272051"/>
    </source>
</evidence>
<dbReference type="Gene3D" id="1.10.287.3510">
    <property type="match status" value="1"/>
</dbReference>
<dbReference type="Pfam" id="PF00420">
    <property type="entry name" value="Oxidored_q2"/>
    <property type="match status" value="1"/>
</dbReference>
<feature type="transmembrane region" description="Helical" evidence="6">
    <location>
        <begin position="72"/>
        <end position="104"/>
    </location>
</feature>
<protein>
    <recommendedName>
        <fullName evidence="11">Cation:proton antiporter</fullName>
    </recommendedName>
</protein>
<keyword evidence="2" id="KW-1003">Cell membrane</keyword>
<gene>
    <name evidence="7" type="ORF">DRJ31_05950</name>
    <name evidence="8" type="ORF">DRJ33_06070</name>
</gene>
<evidence type="ECO:0000256" key="2">
    <source>
        <dbReference type="ARBA" id="ARBA00022475"/>
    </source>
</evidence>
<sequence length="121" mass="12702">MSLQAAAFLTAAFLIVVGAAGILLLDNLIKKIIAFTFLSDGVNLLLVTVAYVEGGHVPILLPGMSIFEFAEKAALVFPAGIVLTNIVIGVSTTAVLLALTIVLYRKYGTLKASIALRGEKE</sequence>
<dbReference type="AlphaFoldDB" id="A0A497EVW3"/>
<evidence type="ECO:0000313" key="10">
    <source>
        <dbReference type="Proteomes" id="UP000278475"/>
    </source>
</evidence>
<dbReference type="InterPro" id="IPR039428">
    <property type="entry name" value="NUOK/Mnh_C1-like"/>
</dbReference>
<proteinExistence type="predicted"/>
<keyword evidence="3 6" id="KW-0812">Transmembrane</keyword>
<evidence type="ECO:0000256" key="4">
    <source>
        <dbReference type="ARBA" id="ARBA00022989"/>
    </source>
</evidence>
<evidence type="ECO:0000256" key="1">
    <source>
        <dbReference type="ARBA" id="ARBA00004651"/>
    </source>
</evidence>
<dbReference type="Proteomes" id="UP000272051">
    <property type="component" value="Unassembled WGS sequence"/>
</dbReference>
<evidence type="ECO:0008006" key="11">
    <source>
        <dbReference type="Google" id="ProtNLM"/>
    </source>
</evidence>
<keyword evidence="5 6" id="KW-0472">Membrane</keyword>
<dbReference type="EMBL" id="QMQX01000113">
    <property type="protein sequence ID" value="RLE51375.1"/>
    <property type="molecule type" value="Genomic_DNA"/>
</dbReference>
<dbReference type="InterPro" id="IPR050601">
    <property type="entry name" value="CPA3_antiporter_subunitC"/>
</dbReference>
<feature type="transmembrane region" description="Helical" evidence="6">
    <location>
        <begin position="6"/>
        <end position="25"/>
    </location>
</feature>
<reference evidence="9 10" key="1">
    <citation type="submission" date="2018-06" db="EMBL/GenBank/DDBJ databases">
        <title>Extensive metabolic versatility and redundancy in microbially diverse, dynamic hydrothermal sediments.</title>
        <authorList>
            <person name="Dombrowski N."/>
            <person name="Teske A."/>
            <person name="Baker B.J."/>
        </authorList>
    </citation>
    <scope>NUCLEOTIDE SEQUENCE [LARGE SCALE GENOMIC DNA]</scope>
    <source>
        <strain evidence="8">B34_G17</strain>
        <strain evidence="7">B66_G16</strain>
    </source>
</reference>
<evidence type="ECO:0000313" key="7">
    <source>
        <dbReference type="EMBL" id="RLE49038.1"/>
    </source>
</evidence>
<name>A0A497EVW3_9CREN</name>
<evidence type="ECO:0000256" key="3">
    <source>
        <dbReference type="ARBA" id="ARBA00022692"/>
    </source>
</evidence>
<comment type="subcellular location">
    <subcellularLocation>
        <location evidence="1">Cell membrane</location>
        <topology evidence="1">Multi-pass membrane protein</topology>
    </subcellularLocation>
</comment>
<dbReference type="Proteomes" id="UP000278475">
    <property type="component" value="Unassembled WGS sequence"/>
</dbReference>
<organism evidence="8 9">
    <name type="scientific">Thermoproteota archaeon</name>
    <dbReference type="NCBI Taxonomy" id="2056631"/>
    <lineage>
        <taxon>Archaea</taxon>
        <taxon>Thermoproteota</taxon>
    </lineage>
</organism>
<dbReference type="EMBL" id="QMQV01000050">
    <property type="protein sequence ID" value="RLE49038.1"/>
    <property type="molecule type" value="Genomic_DNA"/>
</dbReference>
<dbReference type="PANTHER" id="PTHR34583:SF2">
    <property type="entry name" value="ANTIPORTER SUBUNIT MNHC2-RELATED"/>
    <property type="match status" value="1"/>
</dbReference>
<dbReference type="GO" id="GO:0005886">
    <property type="term" value="C:plasma membrane"/>
    <property type="evidence" value="ECO:0007669"/>
    <property type="project" value="UniProtKB-SubCell"/>
</dbReference>
<comment type="caution">
    <text evidence="8">The sequence shown here is derived from an EMBL/GenBank/DDBJ whole genome shotgun (WGS) entry which is preliminary data.</text>
</comment>
<evidence type="ECO:0000256" key="5">
    <source>
        <dbReference type="ARBA" id="ARBA00023136"/>
    </source>
</evidence>
<dbReference type="PANTHER" id="PTHR34583">
    <property type="entry name" value="ANTIPORTER SUBUNIT MNHC2-RELATED"/>
    <property type="match status" value="1"/>
</dbReference>
<evidence type="ECO:0000256" key="6">
    <source>
        <dbReference type="SAM" id="Phobius"/>
    </source>
</evidence>